<dbReference type="AlphaFoldDB" id="A0A0P0WUE1"/>
<reference evidence="1 2" key="3">
    <citation type="journal article" date="2013" name="Rice">
        <title>Improvement of the Oryza sativa Nipponbare reference genome using next generation sequence and optical map data.</title>
        <authorList>
            <person name="Kawahara Y."/>
            <person name="de la Bastide M."/>
            <person name="Hamilton J.P."/>
            <person name="Kanamori H."/>
            <person name="McCombie W.R."/>
            <person name="Ouyang S."/>
            <person name="Schwartz D.C."/>
            <person name="Tanaka T."/>
            <person name="Wu J."/>
            <person name="Zhou S."/>
            <person name="Childs K.L."/>
            <person name="Davidson R.M."/>
            <person name="Lin H."/>
            <person name="Quesada-Ocampo L."/>
            <person name="Vaillancourt B."/>
            <person name="Sakai H."/>
            <person name="Lee S.S."/>
            <person name="Kim J."/>
            <person name="Numa H."/>
            <person name="Itoh T."/>
            <person name="Buell C.R."/>
            <person name="Matsumoto T."/>
        </authorList>
    </citation>
    <scope>NUCLEOTIDE SEQUENCE [LARGE SCALE GENOMIC DNA]</scope>
    <source>
        <strain evidence="2">cv. Nipponbare</strain>
    </source>
</reference>
<proteinExistence type="predicted"/>
<sequence length="105" mass="11360">MRALQQELPPPPRHGNPLSQLSWCYPPCSCPSPPPPRSTRLCCHRQIPPPPSLFECRGDLFVFDCMPASPAPCPSSLTSTVPLSSRESSSPLPCTIQDILVPVGV</sequence>
<keyword evidence="2" id="KW-1185">Reference proteome</keyword>
<gene>
    <name evidence="1" type="ordered locus">Os06g0207866</name>
    <name evidence="1" type="ORF">OSNPB_060207866</name>
</gene>
<name>A0A0P0WUE1_ORYSJ</name>
<evidence type="ECO:0000313" key="2">
    <source>
        <dbReference type="Proteomes" id="UP000059680"/>
    </source>
</evidence>
<dbReference type="EMBL" id="AP014962">
    <property type="protein sequence ID" value="BAS96715.1"/>
    <property type="molecule type" value="Genomic_DNA"/>
</dbReference>
<organism evidence="1 2">
    <name type="scientific">Oryza sativa subsp. japonica</name>
    <name type="common">Rice</name>
    <dbReference type="NCBI Taxonomy" id="39947"/>
    <lineage>
        <taxon>Eukaryota</taxon>
        <taxon>Viridiplantae</taxon>
        <taxon>Streptophyta</taxon>
        <taxon>Embryophyta</taxon>
        <taxon>Tracheophyta</taxon>
        <taxon>Spermatophyta</taxon>
        <taxon>Magnoliopsida</taxon>
        <taxon>Liliopsida</taxon>
        <taxon>Poales</taxon>
        <taxon>Poaceae</taxon>
        <taxon>BOP clade</taxon>
        <taxon>Oryzoideae</taxon>
        <taxon>Oryzeae</taxon>
        <taxon>Oryzinae</taxon>
        <taxon>Oryza</taxon>
        <taxon>Oryza sativa</taxon>
    </lineage>
</organism>
<dbReference type="InParanoid" id="A0A0P0WUE1"/>
<dbReference type="Gramene" id="Os06t0207866-00">
    <property type="protein sequence ID" value="Os06t0207866-00"/>
    <property type="gene ID" value="Os06g0207866"/>
</dbReference>
<dbReference type="PaxDb" id="39947-A0A0P0WUE1"/>
<accession>A0A0P0WUE1</accession>
<protein>
    <submittedName>
        <fullName evidence="1">Os06g0207866 protein</fullName>
    </submittedName>
</protein>
<dbReference type="Proteomes" id="UP000059680">
    <property type="component" value="Chromosome 6"/>
</dbReference>
<evidence type="ECO:0000313" key="1">
    <source>
        <dbReference type="EMBL" id="BAS96715.1"/>
    </source>
</evidence>
<reference evidence="2" key="1">
    <citation type="journal article" date="2005" name="Nature">
        <title>The map-based sequence of the rice genome.</title>
        <authorList>
            <consortium name="International rice genome sequencing project (IRGSP)"/>
            <person name="Matsumoto T."/>
            <person name="Wu J."/>
            <person name="Kanamori H."/>
            <person name="Katayose Y."/>
            <person name="Fujisawa M."/>
            <person name="Namiki N."/>
            <person name="Mizuno H."/>
            <person name="Yamamoto K."/>
            <person name="Antonio B.A."/>
            <person name="Baba T."/>
            <person name="Sakata K."/>
            <person name="Nagamura Y."/>
            <person name="Aoki H."/>
            <person name="Arikawa K."/>
            <person name="Arita K."/>
            <person name="Bito T."/>
            <person name="Chiden Y."/>
            <person name="Fujitsuka N."/>
            <person name="Fukunaka R."/>
            <person name="Hamada M."/>
            <person name="Harada C."/>
            <person name="Hayashi A."/>
            <person name="Hijishita S."/>
            <person name="Honda M."/>
            <person name="Hosokawa S."/>
            <person name="Ichikawa Y."/>
            <person name="Idonuma A."/>
            <person name="Iijima M."/>
            <person name="Ikeda M."/>
            <person name="Ikeno M."/>
            <person name="Ito K."/>
            <person name="Ito S."/>
            <person name="Ito T."/>
            <person name="Ito Y."/>
            <person name="Ito Y."/>
            <person name="Iwabuchi A."/>
            <person name="Kamiya K."/>
            <person name="Karasawa W."/>
            <person name="Kurita K."/>
            <person name="Katagiri S."/>
            <person name="Kikuta A."/>
            <person name="Kobayashi H."/>
            <person name="Kobayashi N."/>
            <person name="Machita K."/>
            <person name="Maehara T."/>
            <person name="Masukawa M."/>
            <person name="Mizubayashi T."/>
            <person name="Mukai Y."/>
            <person name="Nagasaki H."/>
            <person name="Nagata Y."/>
            <person name="Naito S."/>
            <person name="Nakashima M."/>
            <person name="Nakama Y."/>
            <person name="Nakamichi Y."/>
            <person name="Nakamura M."/>
            <person name="Meguro A."/>
            <person name="Negishi M."/>
            <person name="Ohta I."/>
            <person name="Ohta T."/>
            <person name="Okamoto M."/>
            <person name="Ono N."/>
            <person name="Saji S."/>
            <person name="Sakaguchi M."/>
            <person name="Sakai K."/>
            <person name="Shibata M."/>
            <person name="Shimokawa T."/>
            <person name="Song J."/>
            <person name="Takazaki Y."/>
            <person name="Terasawa K."/>
            <person name="Tsugane M."/>
            <person name="Tsuji K."/>
            <person name="Ueda S."/>
            <person name="Waki K."/>
            <person name="Yamagata H."/>
            <person name="Yamamoto M."/>
            <person name="Yamamoto S."/>
            <person name="Yamane H."/>
            <person name="Yoshiki S."/>
            <person name="Yoshihara R."/>
            <person name="Yukawa K."/>
            <person name="Zhong H."/>
            <person name="Yano M."/>
            <person name="Yuan Q."/>
            <person name="Ouyang S."/>
            <person name="Liu J."/>
            <person name="Jones K.M."/>
            <person name="Gansberger K."/>
            <person name="Moffat K."/>
            <person name="Hill J."/>
            <person name="Bera J."/>
            <person name="Fadrosh D."/>
            <person name="Jin S."/>
            <person name="Johri S."/>
            <person name="Kim M."/>
            <person name="Overton L."/>
            <person name="Reardon M."/>
            <person name="Tsitrin T."/>
            <person name="Vuong H."/>
            <person name="Weaver B."/>
            <person name="Ciecko A."/>
            <person name="Tallon L."/>
            <person name="Jackson J."/>
            <person name="Pai G."/>
            <person name="Aken S.V."/>
            <person name="Utterback T."/>
            <person name="Reidmuller S."/>
            <person name="Feldblyum T."/>
            <person name="Hsiao J."/>
            <person name="Zismann V."/>
            <person name="Iobst S."/>
            <person name="de Vazeille A.R."/>
            <person name="Buell C.R."/>
            <person name="Ying K."/>
            <person name="Li Y."/>
            <person name="Lu T."/>
            <person name="Huang Y."/>
            <person name="Zhao Q."/>
            <person name="Feng Q."/>
            <person name="Zhang L."/>
            <person name="Zhu J."/>
            <person name="Weng Q."/>
            <person name="Mu J."/>
            <person name="Lu Y."/>
            <person name="Fan D."/>
            <person name="Liu Y."/>
            <person name="Guan J."/>
            <person name="Zhang Y."/>
            <person name="Yu S."/>
            <person name="Liu X."/>
            <person name="Zhang Y."/>
            <person name="Hong G."/>
            <person name="Han B."/>
            <person name="Choisne N."/>
            <person name="Demange N."/>
            <person name="Orjeda G."/>
            <person name="Samain S."/>
            <person name="Cattolico L."/>
            <person name="Pelletier E."/>
            <person name="Couloux A."/>
            <person name="Segurens B."/>
            <person name="Wincker P."/>
            <person name="D'Hont A."/>
            <person name="Scarpelli C."/>
            <person name="Weissenbach J."/>
            <person name="Salanoubat M."/>
            <person name="Quetier F."/>
            <person name="Yu Y."/>
            <person name="Kim H.R."/>
            <person name="Rambo T."/>
            <person name="Currie J."/>
            <person name="Collura K."/>
            <person name="Luo M."/>
            <person name="Yang T."/>
            <person name="Ammiraju J.S.S."/>
            <person name="Engler F."/>
            <person name="Soderlund C."/>
            <person name="Wing R.A."/>
            <person name="Palmer L.E."/>
            <person name="de la Bastide M."/>
            <person name="Spiegel L."/>
            <person name="Nascimento L."/>
            <person name="Zutavern T."/>
            <person name="O'Shaughnessy A."/>
            <person name="Dike S."/>
            <person name="Dedhia N."/>
            <person name="Preston R."/>
            <person name="Balija V."/>
            <person name="McCombie W.R."/>
            <person name="Chow T."/>
            <person name="Chen H."/>
            <person name="Chung M."/>
            <person name="Chen C."/>
            <person name="Shaw J."/>
            <person name="Wu H."/>
            <person name="Hsiao K."/>
            <person name="Chao Y."/>
            <person name="Chu M."/>
            <person name="Cheng C."/>
            <person name="Hour A."/>
            <person name="Lee P."/>
            <person name="Lin S."/>
            <person name="Lin Y."/>
            <person name="Liou J."/>
            <person name="Liu S."/>
            <person name="Hsing Y."/>
            <person name="Raghuvanshi S."/>
            <person name="Mohanty A."/>
            <person name="Bharti A.K."/>
            <person name="Gaur A."/>
            <person name="Gupta V."/>
            <person name="Kumar D."/>
            <person name="Ravi V."/>
            <person name="Vij S."/>
            <person name="Kapur A."/>
            <person name="Khurana P."/>
            <person name="Khurana P."/>
            <person name="Khurana J.P."/>
            <person name="Tyagi A.K."/>
            <person name="Gaikwad K."/>
            <person name="Singh A."/>
            <person name="Dalal V."/>
            <person name="Srivastava S."/>
            <person name="Dixit A."/>
            <person name="Pal A.K."/>
            <person name="Ghazi I.A."/>
            <person name="Yadav M."/>
            <person name="Pandit A."/>
            <person name="Bhargava A."/>
            <person name="Sureshbabu K."/>
            <person name="Batra K."/>
            <person name="Sharma T.R."/>
            <person name="Mohapatra T."/>
            <person name="Singh N.K."/>
            <person name="Messing J."/>
            <person name="Nelson A.B."/>
            <person name="Fuks G."/>
            <person name="Kavchok S."/>
            <person name="Keizer G."/>
            <person name="Linton E."/>
            <person name="Llaca V."/>
            <person name="Song R."/>
            <person name="Tanyolac B."/>
            <person name="Young S."/>
            <person name="Ho-Il K."/>
            <person name="Hahn J.H."/>
            <person name="Sangsakoo G."/>
            <person name="Vanavichit A."/>
            <person name="de Mattos Luiz.A.T."/>
            <person name="Zimmer P.D."/>
            <person name="Malone G."/>
            <person name="Dellagostin O."/>
            <person name="de Oliveira A.C."/>
            <person name="Bevan M."/>
            <person name="Bancroft I."/>
            <person name="Minx P."/>
            <person name="Cordum H."/>
            <person name="Wilson R."/>
            <person name="Cheng Z."/>
            <person name="Jin W."/>
            <person name="Jiang J."/>
            <person name="Leong S.A."/>
            <person name="Iwama H."/>
            <person name="Gojobori T."/>
            <person name="Itoh T."/>
            <person name="Niimura Y."/>
            <person name="Fujii Y."/>
            <person name="Habara T."/>
            <person name="Sakai H."/>
            <person name="Sato Y."/>
            <person name="Wilson G."/>
            <person name="Kumar K."/>
            <person name="McCouch S."/>
            <person name="Juretic N."/>
            <person name="Hoen D."/>
            <person name="Wright S."/>
            <person name="Bruskiewich R."/>
            <person name="Bureau T."/>
            <person name="Miyao A."/>
            <person name="Hirochika H."/>
            <person name="Nishikawa T."/>
            <person name="Kadowaki K."/>
            <person name="Sugiura M."/>
            <person name="Burr B."/>
            <person name="Sasaki T."/>
        </authorList>
    </citation>
    <scope>NUCLEOTIDE SEQUENCE [LARGE SCALE GENOMIC DNA]</scope>
    <source>
        <strain evidence="2">cv. Nipponbare</strain>
    </source>
</reference>
<reference evidence="1 2" key="2">
    <citation type="journal article" date="2013" name="Plant Cell Physiol.">
        <title>Rice Annotation Project Database (RAP-DB): an integrative and interactive database for rice genomics.</title>
        <authorList>
            <person name="Sakai H."/>
            <person name="Lee S.S."/>
            <person name="Tanaka T."/>
            <person name="Numa H."/>
            <person name="Kim J."/>
            <person name="Kawahara Y."/>
            <person name="Wakimoto H."/>
            <person name="Yang C.C."/>
            <person name="Iwamoto M."/>
            <person name="Abe T."/>
            <person name="Yamada Y."/>
            <person name="Muto A."/>
            <person name="Inokuchi H."/>
            <person name="Ikemura T."/>
            <person name="Matsumoto T."/>
            <person name="Sasaki T."/>
            <person name="Itoh T."/>
        </authorList>
    </citation>
    <scope>NUCLEOTIDE SEQUENCE [LARGE SCALE GENOMIC DNA]</scope>
    <source>
        <strain evidence="2">cv. Nipponbare</strain>
    </source>
</reference>